<dbReference type="AlphaFoldDB" id="F0IPW9"/>
<dbReference type="HOGENOM" id="CLU_983261_0_0_9"/>
<dbReference type="Proteomes" id="UP000003530">
    <property type="component" value="Unassembled WGS sequence"/>
</dbReference>
<sequence>MAKKGSFTIYPLFKYNEDPTQQASAFANLFNYPGEESFWSAQKKQDYEIEQTLKQKKDLSTPLTYSLLIKNAKEEGKLNWTEGLIPIGFDIDSEEIVTVDFKKGPVYTQYLDLYSHIKAIGELSDFRSVFTSLNQASFDQSKNYGLGIHSKNSYRNLIEQSKQTKTTGPLYINWLQYKPNTSLSESDMNTVKGIVEQGPLYKIFSVFSLEDRQMTISQATTTDNLVAGETPVMVQNGNQVLPPLQFQANNLPSLSHDEMIKSGRIVYVLIDGQFRQVKVPEEK</sequence>
<evidence type="ECO:0000313" key="2">
    <source>
        <dbReference type="Proteomes" id="UP000003530"/>
    </source>
</evidence>
<dbReference type="RefSeq" id="WP_002910596.1">
    <property type="nucleotide sequence ID" value="NZ_GL872442.1"/>
</dbReference>
<evidence type="ECO:0000313" key="1">
    <source>
        <dbReference type="EMBL" id="EGD35609.1"/>
    </source>
</evidence>
<dbReference type="EMBL" id="AEXY01000023">
    <property type="protein sequence ID" value="EGD35609.1"/>
    <property type="molecule type" value="Genomic_DNA"/>
</dbReference>
<comment type="caution">
    <text evidence="1">The sequence shown here is derived from an EMBL/GenBank/DDBJ whole genome shotgun (WGS) entry which is preliminary data.</text>
</comment>
<accession>F0IPW9</accession>
<dbReference type="PATRIC" id="fig|888811.3.peg.2007"/>
<name>F0IPW9_STRSA</name>
<protein>
    <submittedName>
        <fullName evidence="1">Uncharacterized protein</fullName>
    </submittedName>
</protein>
<gene>
    <name evidence="1" type="ORF">HMPREF9383_2045</name>
</gene>
<proteinExistence type="predicted"/>
<organism evidence="1 2">
    <name type="scientific">Streptococcus sanguinis SK150</name>
    <dbReference type="NCBI Taxonomy" id="888811"/>
    <lineage>
        <taxon>Bacteria</taxon>
        <taxon>Bacillati</taxon>
        <taxon>Bacillota</taxon>
        <taxon>Bacilli</taxon>
        <taxon>Lactobacillales</taxon>
        <taxon>Streptococcaceae</taxon>
        <taxon>Streptococcus</taxon>
    </lineage>
</organism>
<reference evidence="1 2" key="1">
    <citation type="submission" date="2011-02" db="EMBL/GenBank/DDBJ databases">
        <authorList>
            <person name="Muzny D."/>
            <person name="Qin X."/>
            <person name="Deng J."/>
            <person name="Jiang H."/>
            <person name="Liu Y."/>
            <person name="Qu J."/>
            <person name="Song X.-Z."/>
            <person name="Zhang L."/>
            <person name="Thornton R."/>
            <person name="Coyle M."/>
            <person name="Francisco L."/>
            <person name="Jackson L."/>
            <person name="Javaid M."/>
            <person name="Korchina V."/>
            <person name="Kovar C."/>
            <person name="Mata R."/>
            <person name="Mathew T."/>
            <person name="Ngo R."/>
            <person name="Nguyen L."/>
            <person name="Nguyen N."/>
            <person name="Okwuonu G."/>
            <person name="Ongeri F."/>
            <person name="Pham C."/>
            <person name="Simmons D."/>
            <person name="Wilczek-Boney K."/>
            <person name="Hale W."/>
            <person name="Jakkamsetti A."/>
            <person name="Pham P."/>
            <person name="Ruth R."/>
            <person name="San Lucas F."/>
            <person name="Warren J."/>
            <person name="Zhang J."/>
            <person name="Zhao Z."/>
            <person name="Zhou C."/>
            <person name="Zhu D."/>
            <person name="Lee S."/>
            <person name="Bess C."/>
            <person name="Blankenburg K."/>
            <person name="Forbes L."/>
            <person name="Fu Q."/>
            <person name="Gubbala S."/>
            <person name="Hirani K."/>
            <person name="Jayaseelan J.C."/>
            <person name="Lara F."/>
            <person name="Munidasa M."/>
            <person name="Palculict T."/>
            <person name="Patil S."/>
            <person name="Pu L.-L."/>
            <person name="Saada N."/>
            <person name="Tang L."/>
            <person name="Weissenberger G."/>
            <person name="Zhu Y."/>
            <person name="Hemphill L."/>
            <person name="Shang Y."/>
            <person name="Youmans B."/>
            <person name="Ayvaz T."/>
            <person name="Ross M."/>
            <person name="Santibanez J."/>
            <person name="Aqrawi P."/>
            <person name="Gross S."/>
            <person name="Joshi V."/>
            <person name="Fowler G."/>
            <person name="Nazareth L."/>
            <person name="Reid J."/>
            <person name="Worley K."/>
            <person name="Petrosino J."/>
            <person name="Highlander S."/>
            <person name="Gibbs R."/>
        </authorList>
    </citation>
    <scope>NUCLEOTIDE SEQUENCE [LARGE SCALE GENOMIC DNA]</scope>
    <source>
        <strain evidence="1 2">SK150</strain>
    </source>
</reference>